<organism evidence="1 2">
    <name type="scientific">Ascobolus immersus RN42</name>
    <dbReference type="NCBI Taxonomy" id="1160509"/>
    <lineage>
        <taxon>Eukaryota</taxon>
        <taxon>Fungi</taxon>
        <taxon>Dikarya</taxon>
        <taxon>Ascomycota</taxon>
        <taxon>Pezizomycotina</taxon>
        <taxon>Pezizomycetes</taxon>
        <taxon>Pezizales</taxon>
        <taxon>Ascobolaceae</taxon>
        <taxon>Ascobolus</taxon>
    </lineage>
</organism>
<feature type="non-terminal residue" evidence="1">
    <location>
        <position position="1"/>
    </location>
</feature>
<dbReference type="Proteomes" id="UP000275078">
    <property type="component" value="Unassembled WGS sequence"/>
</dbReference>
<dbReference type="InterPro" id="IPR041078">
    <property type="entry name" value="Plavaka"/>
</dbReference>
<protein>
    <submittedName>
        <fullName evidence="1">Uncharacterized protein</fullName>
    </submittedName>
</protein>
<keyword evidence="2" id="KW-1185">Reference proteome</keyword>
<name>A0A3N4HB73_ASCIM</name>
<sequence>PFIFGSDETPFTQLGGDKKGWPLFMSVANILSSIRNATSTRAWIQLASLPAIPKKPEAKGKNANFTLTGWGMHKNDTIQETLAQILKDLPDLYDNGMEILCSDGKVRICHPIMAGWIADYKEYGKSYPSSPLTASPLTT</sequence>
<dbReference type="Pfam" id="PF18759">
    <property type="entry name" value="Plavaka"/>
    <property type="match status" value="1"/>
</dbReference>
<gene>
    <name evidence="1" type="ORF">BJ508DRAFT_217792</name>
</gene>
<evidence type="ECO:0000313" key="2">
    <source>
        <dbReference type="Proteomes" id="UP000275078"/>
    </source>
</evidence>
<proteinExistence type="predicted"/>
<reference evidence="1 2" key="1">
    <citation type="journal article" date="2018" name="Nat. Ecol. Evol.">
        <title>Pezizomycetes genomes reveal the molecular basis of ectomycorrhizal truffle lifestyle.</title>
        <authorList>
            <person name="Murat C."/>
            <person name="Payen T."/>
            <person name="Noel B."/>
            <person name="Kuo A."/>
            <person name="Morin E."/>
            <person name="Chen J."/>
            <person name="Kohler A."/>
            <person name="Krizsan K."/>
            <person name="Balestrini R."/>
            <person name="Da Silva C."/>
            <person name="Montanini B."/>
            <person name="Hainaut M."/>
            <person name="Levati E."/>
            <person name="Barry K.W."/>
            <person name="Belfiori B."/>
            <person name="Cichocki N."/>
            <person name="Clum A."/>
            <person name="Dockter R.B."/>
            <person name="Fauchery L."/>
            <person name="Guy J."/>
            <person name="Iotti M."/>
            <person name="Le Tacon F."/>
            <person name="Lindquist E.A."/>
            <person name="Lipzen A."/>
            <person name="Malagnac F."/>
            <person name="Mello A."/>
            <person name="Molinier V."/>
            <person name="Miyauchi S."/>
            <person name="Poulain J."/>
            <person name="Riccioni C."/>
            <person name="Rubini A."/>
            <person name="Sitrit Y."/>
            <person name="Splivallo R."/>
            <person name="Traeger S."/>
            <person name="Wang M."/>
            <person name="Zifcakova L."/>
            <person name="Wipf D."/>
            <person name="Zambonelli A."/>
            <person name="Paolocci F."/>
            <person name="Nowrousian M."/>
            <person name="Ottonello S."/>
            <person name="Baldrian P."/>
            <person name="Spatafora J.W."/>
            <person name="Henrissat B."/>
            <person name="Nagy L.G."/>
            <person name="Aury J.M."/>
            <person name="Wincker P."/>
            <person name="Grigoriev I.V."/>
            <person name="Bonfante P."/>
            <person name="Martin F.M."/>
        </authorList>
    </citation>
    <scope>NUCLEOTIDE SEQUENCE [LARGE SCALE GENOMIC DNA]</scope>
    <source>
        <strain evidence="1 2">RN42</strain>
    </source>
</reference>
<accession>A0A3N4HB73</accession>
<dbReference type="OrthoDB" id="2418900at2759"/>
<dbReference type="AlphaFoldDB" id="A0A3N4HB73"/>
<dbReference type="STRING" id="1160509.A0A3N4HB73"/>
<dbReference type="EMBL" id="ML119906">
    <property type="protein sequence ID" value="RPA71705.1"/>
    <property type="molecule type" value="Genomic_DNA"/>
</dbReference>
<evidence type="ECO:0000313" key="1">
    <source>
        <dbReference type="EMBL" id="RPA71705.1"/>
    </source>
</evidence>